<gene>
    <name evidence="4" type="ORF">UM93_02300</name>
</gene>
<evidence type="ECO:0000313" key="5">
    <source>
        <dbReference type="Proteomes" id="UP000061839"/>
    </source>
</evidence>
<dbReference type="RefSeq" id="WP_045073414.1">
    <property type="nucleotide sequence ID" value="NZ_CP011005.1"/>
</dbReference>
<keyword evidence="5" id="KW-1185">Reference proteome</keyword>
<evidence type="ECO:0000256" key="1">
    <source>
        <dbReference type="SAM" id="MobiDB-lite"/>
    </source>
</evidence>
<organism evidence="4 5">
    <name type="scientific">Psychromicrobium lacuslunae</name>
    <dbReference type="NCBI Taxonomy" id="1618207"/>
    <lineage>
        <taxon>Bacteria</taxon>
        <taxon>Bacillati</taxon>
        <taxon>Actinomycetota</taxon>
        <taxon>Actinomycetes</taxon>
        <taxon>Micrococcales</taxon>
        <taxon>Micrococcaceae</taxon>
        <taxon>Psychromicrobium</taxon>
    </lineage>
</organism>
<dbReference type="Proteomes" id="UP000061839">
    <property type="component" value="Chromosome"/>
</dbReference>
<accession>A0A0D4BX07</accession>
<dbReference type="Pfam" id="PF17173">
    <property type="entry name" value="DUF5129"/>
    <property type="match status" value="1"/>
</dbReference>
<dbReference type="STRING" id="1618207.UM93_02300"/>
<sequence>MRTVKRLLSFVAALFFAGMLSAPAAFAEAPSKIVVEDTAGVLYQPQLLAELQKIDFYLPTQVVIYTRNGKYSDNLNEELLKFARTKHPEWISGDGQKWANGLYIFVLDPIGRQVGTYFGEDRKLSLDDQKNIQESTKKMLREAQWTDGVVQGVKSAAELIGRPWYRSPGLYWASGIIGGGGLLSFGGWQLYRANNRQKFADQLALGTTAYTSVSLNLEVTELDASTIPASSKYGSKLLERWQTFSAKYRELTEAKDRLESMSKKQRSKKPAVSAATDFANASQELDGLDDAIADANSLLNLSSNWRTAWESQVRDFSEELDSVKGMLANSRTAGSEETAAALTAQVTQSKEMLEHSGAGLADGSVTPDQALDSLKDSRTLLASLLSNHADAVIAANTKSDREAELMRQKLQEEENRNRQSHRYPGSIVDTSYPNIPLISIMSFQSGISAGQSAVETSRTSSSSSSTGYGSSGGSFSGSGSSSHF</sequence>
<dbReference type="HOGENOM" id="CLU_036055_0_0_11"/>
<dbReference type="AlphaFoldDB" id="A0A0D4BX07"/>
<reference evidence="4 5" key="1">
    <citation type="journal article" date="2015" name="Genome Announc.">
        <title>Complete Genome Sequencing of Protease-Producing Novel Arthrobacter sp. Strain IHBB 11108 Using PacBio Single-Molecule Real-Time Sequencing Technology.</title>
        <authorList>
            <person name="Kiran S."/>
            <person name="Swarnkar M.K."/>
            <person name="Pal M."/>
            <person name="Thakur R."/>
            <person name="Tewari R."/>
            <person name="Singh A.K."/>
            <person name="Gulati A."/>
        </authorList>
    </citation>
    <scope>NUCLEOTIDE SEQUENCE [LARGE SCALE GENOMIC DNA]</scope>
    <source>
        <strain evidence="4 5">IHBB 11108</strain>
    </source>
</reference>
<feature type="compositionally biased region" description="Low complexity" evidence="1">
    <location>
        <begin position="457"/>
        <end position="468"/>
    </location>
</feature>
<proteinExistence type="predicted"/>
<name>A0A0D4BX07_9MICC</name>
<feature type="signal peptide" evidence="2">
    <location>
        <begin position="1"/>
        <end position="27"/>
    </location>
</feature>
<protein>
    <recommendedName>
        <fullName evidence="3">DUF5129 domain-containing protein</fullName>
    </recommendedName>
</protein>
<evidence type="ECO:0000259" key="3">
    <source>
        <dbReference type="Pfam" id="PF17173"/>
    </source>
</evidence>
<dbReference type="KEGG" id="ari:UM93_02300"/>
<dbReference type="OrthoDB" id="3249697at2"/>
<dbReference type="InterPro" id="IPR033435">
    <property type="entry name" value="DUF5129"/>
</dbReference>
<keyword evidence="2" id="KW-0732">Signal</keyword>
<dbReference type="EMBL" id="CP011005">
    <property type="protein sequence ID" value="AJT40650.1"/>
    <property type="molecule type" value="Genomic_DNA"/>
</dbReference>
<feature type="chain" id="PRO_5002281087" description="DUF5129 domain-containing protein" evidence="2">
    <location>
        <begin position="28"/>
        <end position="484"/>
    </location>
</feature>
<feature type="region of interest" description="Disordered" evidence="1">
    <location>
        <begin position="457"/>
        <end position="484"/>
    </location>
</feature>
<evidence type="ECO:0000256" key="2">
    <source>
        <dbReference type="SAM" id="SignalP"/>
    </source>
</evidence>
<feature type="domain" description="DUF5129" evidence="3">
    <location>
        <begin position="35"/>
        <end position="374"/>
    </location>
</feature>
<evidence type="ECO:0000313" key="4">
    <source>
        <dbReference type="EMBL" id="AJT40650.1"/>
    </source>
</evidence>
<dbReference type="PATRIC" id="fig|1618207.4.peg.470"/>